<dbReference type="SMART" id="SM01328">
    <property type="entry name" value="zf-3CxxC"/>
    <property type="match status" value="1"/>
</dbReference>
<evidence type="ECO:0000259" key="5">
    <source>
        <dbReference type="SMART" id="SM01328"/>
    </source>
</evidence>
<accession>A0A9Q1C2G4</accession>
<keyword evidence="3" id="KW-0862">Zinc</keyword>
<evidence type="ECO:0000256" key="2">
    <source>
        <dbReference type="ARBA" id="ARBA00022771"/>
    </source>
</evidence>
<evidence type="ECO:0000313" key="7">
    <source>
        <dbReference type="Proteomes" id="UP001152320"/>
    </source>
</evidence>
<dbReference type="Proteomes" id="UP001152320">
    <property type="component" value="Chromosome 8"/>
</dbReference>
<gene>
    <name evidence="6" type="ORF">HOLleu_18214</name>
</gene>
<keyword evidence="1" id="KW-0479">Metal-binding</keyword>
<comment type="caution">
    <text evidence="6">The sequence shown here is derived from an EMBL/GenBank/DDBJ whole genome shotgun (WGS) entry which is preliminary data.</text>
</comment>
<keyword evidence="2" id="KW-0863">Zinc-finger</keyword>
<dbReference type="Pfam" id="PF23490">
    <property type="entry name" value="ZCCHC24_C"/>
    <property type="match status" value="1"/>
</dbReference>
<protein>
    <submittedName>
        <fullName evidence="6">Zinc finger CCHC domain-containing protein 24</fullName>
    </submittedName>
</protein>
<dbReference type="AlphaFoldDB" id="A0A9Q1C2G4"/>
<dbReference type="InterPro" id="IPR033446">
    <property type="entry name" value="ZCCHC24_Znf-3CxxC"/>
</dbReference>
<dbReference type="Pfam" id="PF17180">
    <property type="entry name" value="Zn_ribbon_3CxxC_2"/>
    <property type="match status" value="1"/>
</dbReference>
<feature type="region of interest" description="Disordered" evidence="4">
    <location>
        <begin position="1"/>
        <end position="23"/>
    </location>
</feature>
<evidence type="ECO:0000256" key="3">
    <source>
        <dbReference type="ARBA" id="ARBA00022833"/>
    </source>
</evidence>
<evidence type="ECO:0000256" key="1">
    <source>
        <dbReference type="ARBA" id="ARBA00022723"/>
    </source>
</evidence>
<evidence type="ECO:0000256" key="4">
    <source>
        <dbReference type="SAM" id="MobiDB-lite"/>
    </source>
</evidence>
<evidence type="ECO:0000313" key="6">
    <source>
        <dbReference type="EMBL" id="KAJ8037406.1"/>
    </source>
</evidence>
<feature type="domain" description="3CxxC-type" evidence="5">
    <location>
        <begin position="25"/>
        <end position="96"/>
    </location>
</feature>
<name>A0A9Q1C2G4_HOLLE</name>
<dbReference type="InterPro" id="IPR027377">
    <property type="entry name" value="ZAR1/RTP1-5-like_Znf-3CxxC"/>
</dbReference>
<keyword evidence="7" id="KW-1185">Reference proteome</keyword>
<dbReference type="EMBL" id="JAIZAY010000008">
    <property type="protein sequence ID" value="KAJ8037406.1"/>
    <property type="molecule type" value="Genomic_DNA"/>
</dbReference>
<reference evidence="6" key="1">
    <citation type="submission" date="2021-10" db="EMBL/GenBank/DDBJ databases">
        <title>Tropical sea cucumber genome reveals ecological adaptation and Cuvierian tubules defense mechanism.</title>
        <authorList>
            <person name="Chen T."/>
        </authorList>
    </citation>
    <scope>NUCLEOTIDE SEQUENCE</scope>
    <source>
        <strain evidence="6">Nanhai2018</strain>
        <tissue evidence="6">Muscle</tissue>
    </source>
</reference>
<dbReference type="InterPro" id="IPR057809">
    <property type="entry name" value="ZCCHC24_C"/>
</dbReference>
<proteinExistence type="predicted"/>
<dbReference type="OrthoDB" id="10038672at2759"/>
<sequence>MASDDHQGDCYNRKENKKSTNGDKRMYGYFRCDNCRRSWESGNSWEGYAQECLRCGKKVYPYELSELERPDYSDDMDDLEIRPGHPQHLCEKCKELGSYCRSHVSKK</sequence>
<organism evidence="6 7">
    <name type="scientific">Holothuria leucospilota</name>
    <name type="common">Black long sea cucumber</name>
    <name type="synonym">Mertensiothuria leucospilota</name>
    <dbReference type="NCBI Taxonomy" id="206669"/>
    <lineage>
        <taxon>Eukaryota</taxon>
        <taxon>Metazoa</taxon>
        <taxon>Echinodermata</taxon>
        <taxon>Eleutherozoa</taxon>
        <taxon>Echinozoa</taxon>
        <taxon>Holothuroidea</taxon>
        <taxon>Aspidochirotacea</taxon>
        <taxon>Aspidochirotida</taxon>
        <taxon>Holothuriidae</taxon>
        <taxon>Holothuria</taxon>
    </lineage>
</organism>
<dbReference type="GO" id="GO:0008270">
    <property type="term" value="F:zinc ion binding"/>
    <property type="evidence" value="ECO:0007669"/>
    <property type="project" value="UniProtKB-KW"/>
</dbReference>